<sequence length="73" mass="8555">MWWSARTPKLCRVILPYNLAFLTDHKRPPKPTFIKRRIVDKLTINLTNKYTGTGVGVEMTDTRDDKGHQHVNY</sequence>
<dbReference type="Proteomes" id="UP000838878">
    <property type="component" value="Chromosome 6"/>
</dbReference>
<dbReference type="EMBL" id="OV170226">
    <property type="protein sequence ID" value="CAH0726467.1"/>
    <property type="molecule type" value="Genomic_DNA"/>
</dbReference>
<organism evidence="1 2">
    <name type="scientific">Brenthis ino</name>
    <name type="common">lesser marbled fritillary</name>
    <dbReference type="NCBI Taxonomy" id="405034"/>
    <lineage>
        <taxon>Eukaryota</taxon>
        <taxon>Metazoa</taxon>
        <taxon>Ecdysozoa</taxon>
        <taxon>Arthropoda</taxon>
        <taxon>Hexapoda</taxon>
        <taxon>Insecta</taxon>
        <taxon>Pterygota</taxon>
        <taxon>Neoptera</taxon>
        <taxon>Endopterygota</taxon>
        <taxon>Lepidoptera</taxon>
        <taxon>Glossata</taxon>
        <taxon>Ditrysia</taxon>
        <taxon>Papilionoidea</taxon>
        <taxon>Nymphalidae</taxon>
        <taxon>Heliconiinae</taxon>
        <taxon>Argynnini</taxon>
        <taxon>Brenthis</taxon>
    </lineage>
</organism>
<name>A0A8J9V740_9NEOP</name>
<reference evidence="1" key="1">
    <citation type="submission" date="2021-12" db="EMBL/GenBank/DDBJ databases">
        <authorList>
            <person name="Martin H S."/>
        </authorList>
    </citation>
    <scope>NUCLEOTIDE SEQUENCE</scope>
</reference>
<feature type="non-terminal residue" evidence="1">
    <location>
        <position position="73"/>
    </location>
</feature>
<gene>
    <name evidence="1" type="ORF">BINO364_LOCUS11921</name>
</gene>
<dbReference type="AlphaFoldDB" id="A0A8J9V740"/>
<protein>
    <submittedName>
        <fullName evidence="1">Uncharacterized protein</fullName>
    </submittedName>
</protein>
<keyword evidence="2" id="KW-1185">Reference proteome</keyword>
<evidence type="ECO:0000313" key="2">
    <source>
        <dbReference type="Proteomes" id="UP000838878"/>
    </source>
</evidence>
<proteinExistence type="predicted"/>
<accession>A0A8J9V740</accession>
<evidence type="ECO:0000313" key="1">
    <source>
        <dbReference type="EMBL" id="CAH0726467.1"/>
    </source>
</evidence>